<feature type="domain" description="Beta-Casp" evidence="3">
    <location>
        <begin position="379"/>
        <end position="522"/>
    </location>
</feature>
<dbReference type="GO" id="GO:0016787">
    <property type="term" value="F:hydrolase activity"/>
    <property type="evidence" value="ECO:0007669"/>
    <property type="project" value="UniProtKB-KW"/>
</dbReference>
<sequence length="603" mass="64947">MFEVKHHGAVDGVTGSCHELVVDAGNSVLVDIGLFQGAEVSGSGAGAAQLAVEFDIATVRALVITHVHIDHVGRLPYLLAAGFAGPIICSVPSARLLPLVIEDALKVGVTRNQGIIDACLARLAEQLVPVEYYEWVEVGLVESPYRLQVRLSPAGHILGSAYVTCRVRRDLSPKGLGLSPKGLGSYDVGGHSMADGSIAQGIELVRGHSMADGSIAQRIELVRGHSMADGSIAQGIELVRGHSMADGLGESPKGLGSYNDVADGLGESPKGLGSYNDVADGLGESPKGLGSYNDVADGLRESPKRWDVVFSGDLGAPYAPLLSAPRSPYRADQLVLESTYGDKNHEDRRSRRKRLQGCMERALADGGVVLVPAFSIGRTQELLYEIEAIIHANAEKDISHTAYGRAVNWSELDIIIDSPLASEFTEVYRELKPYWDKEAKRRVEGGRHPLSFEQLTTIDSHELHLQTVAYLAKQKRPAIVIAASGMCAGGRMVNYLKALLGDARNDVVFVGYQAQGTPGRDILKYHDRPGGYVMLDGEKYTINAKVWQMGGYSAHAGQKDLVNFVKRIRYKPVQVKLVHGDGEAKRALQGVLQRELPGTEVVV</sequence>
<dbReference type="InterPro" id="IPR036866">
    <property type="entry name" value="RibonucZ/Hydroxyglut_hydro"/>
</dbReference>
<dbReference type="SMART" id="SM01027">
    <property type="entry name" value="Beta-Casp"/>
    <property type="match status" value="1"/>
</dbReference>
<organism evidence="4 5">
    <name type="scientific">Maribrevibacterium harenarium</name>
    <dbReference type="NCBI Taxonomy" id="2589817"/>
    <lineage>
        <taxon>Bacteria</taxon>
        <taxon>Pseudomonadati</taxon>
        <taxon>Pseudomonadota</taxon>
        <taxon>Gammaproteobacteria</taxon>
        <taxon>Oceanospirillales</taxon>
        <taxon>Oceanospirillaceae</taxon>
        <taxon>Maribrevibacterium</taxon>
    </lineage>
</organism>
<reference evidence="4 5" key="1">
    <citation type="submission" date="2019-06" db="EMBL/GenBank/DDBJ databases">
        <title>A novel bacterium of genus Marinomonas, isolated from coastal sand.</title>
        <authorList>
            <person name="Huang H."/>
            <person name="Mo K."/>
            <person name="Hu Y."/>
        </authorList>
    </citation>
    <scope>NUCLEOTIDE SEQUENCE [LARGE SCALE GENOMIC DNA]</scope>
    <source>
        <strain evidence="4 5">HB171799</strain>
    </source>
</reference>
<dbReference type="InterPro" id="IPR001279">
    <property type="entry name" value="Metallo-B-lactamas"/>
</dbReference>
<dbReference type="GO" id="GO:0004521">
    <property type="term" value="F:RNA endonuclease activity"/>
    <property type="evidence" value="ECO:0007669"/>
    <property type="project" value="TreeGrafter"/>
</dbReference>
<dbReference type="InterPro" id="IPR011108">
    <property type="entry name" value="RMMBL"/>
</dbReference>
<keyword evidence="5" id="KW-1185">Reference proteome</keyword>
<accession>A0A501X1L5</accession>
<evidence type="ECO:0000259" key="3">
    <source>
        <dbReference type="SMART" id="SM01027"/>
    </source>
</evidence>
<dbReference type="Pfam" id="PF07521">
    <property type="entry name" value="RMMBL"/>
    <property type="match status" value="1"/>
</dbReference>
<evidence type="ECO:0000313" key="5">
    <source>
        <dbReference type="Proteomes" id="UP000315901"/>
    </source>
</evidence>
<evidence type="ECO:0000313" key="4">
    <source>
        <dbReference type="EMBL" id="TPE54368.1"/>
    </source>
</evidence>
<dbReference type="Proteomes" id="UP000315901">
    <property type="component" value="Unassembled WGS sequence"/>
</dbReference>
<dbReference type="PANTHER" id="PTHR11203">
    <property type="entry name" value="CLEAVAGE AND POLYADENYLATION SPECIFICITY FACTOR FAMILY MEMBER"/>
    <property type="match status" value="1"/>
</dbReference>
<evidence type="ECO:0000259" key="2">
    <source>
        <dbReference type="SMART" id="SM00849"/>
    </source>
</evidence>
<feature type="domain" description="Metallo-beta-lactamase" evidence="2">
    <location>
        <begin position="14"/>
        <end position="208"/>
    </location>
</feature>
<dbReference type="InterPro" id="IPR050698">
    <property type="entry name" value="MBL"/>
</dbReference>
<gene>
    <name evidence="4" type="ORF">FJM67_04955</name>
</gene>
<dbReference type="EMBL" id="VFRR01000006">
    <property type="protein sequence ID" value="TPE54368.1"/>
    <property type="molecule type" value="Genomic_DNA"/>
</dbReference>
<proteinExistence type="predicted"/>
<dbReference type="Pfam" id="PF00753">
    <property type="entry name" value="Lactamase_B"/>
    <property type="match status" value="1"/>
</dbReference>
<dbReference type="InterPro" id="IPR022712">
    <property type="entry name" value="Beta_Casp"/>
</dbReference>
<name>A0A501X1L5_9GAMM</name>
<dbReference type="PANTHER" id="PTHR11203:SF37">
    <property type="entry name" value="INTEGRATOR COMPLEX SUBUNIT 11"/>
    <property type="match status" value="1"/>
</dbReference>
<dbReference type="Gene3D" id="3.40.50.10890">
    <property type="match status" value="1"/>
</dbReference>
<keyword evidence="1 4" id="KW-0378">Hydrolase</keyword>
<comment type="caution">
    <text evidence="4">The sequence shown here is derived from an EMBL/GenBank/DDBJ whole genome shotgun (WGS) entry which is preliminary data.</text>
</comment>
<dbReference type="SMART" id="SM00849">
    <property type="entry name" value="Lactamase_B"/>
    <property type="match status" value="1"/>
</dbReference>
<protein>
    <submittedName>
        <fullName evidence="4">MBL fold metallo-hydrolase</fullName>
    </submittedName>
</protein>
<evidence type="ECO:0000256" key="1">
    <source>
        <dbReference type="ARBA" id="ARBA00022801"/>
    </source>
</evidence>
<dbReference type="OrthoDB" id="9803916at2"/>
<dbReference type="Gene3D" id="3.60.15.10">
    <property type="entry name" value="Ribonuclease Z/Hydroxyacylglutathione hydrolase-like"/>
    <property type="match status" value="1"/>
</dbReference>
<dbReference type="Pfam" id="PF10996">
    <property type="entry name" value="Beta-Casp"/>
    <property type="match status" value="1"/>
</dbReference>
<dbReference type="AlphaFoldDB" id="A0A501X1L5"/>
<dbReference type="SUPFAM" id="SSF56281">
    <property type="entry name" value="Metallo-hydrolase/oxidoreductase"/>
    <property type="match status" value="1"/>
</dbReference>